<dbReference type="Proteomes" id="UP000663828">
    <property type="component" value="Unassembled WGS sequence"/>
</dbReference>
<dbReference type="EMBL" id="CAJNOJ010000001">
    <property type="protein sequence ID" value="CAF0719121.1"/>
    <property type="molecule type" value="Genomic_DNA"/>
</dbReference>
<gene>
    <name evidence="2" type="ORF">EDS130_LOCUS55</name>
    <name evidence="3" type="ORF">XAT740_LOCUS21535</name>
</gene>
<evidence type="ECO:0000313" key="3">
    <source>
        <dbReference type="EMBL" id="CAF1162004.1"/>
    </source>
</evidence>
<sequence length="107" mass="12666">MQISVTLLALVFLLFILADAYQIHHSRNYDRDTLVQQLRHLLEQESEDDLMMKRKTQAGLDHPEILKECQNECKYLRVDASVTDEELRKPYKKCRDECVDEKLAEQD</sequence>
<evidence type="ECO:0000256" key="1">
    <source>
        <dbReference type="SAM" id="SignalP"/>
    </source>
</evidence>
<accession>A0A813M8M9</accession>
<evidence type="ECO:0000313" key="4">
    <source>
        <dbReference type="Proteomes" id="UP000663828"/>
    </source>
</evidence>
<feature type="signal peptide" evidence="1">
    <location>
        <begin position="1"/>
        <end position="20"/>
    </location>
</feature>
<feature type="chain" id="PRO_5036409012" evidence="1">
    <location>
        <begin position="21"/>
        <end position="107"/>
    </location>
</feature>
<dbReference type="EMBL" id="CAJNOR010001548">
    <property type="protein sequence ID" value="CAF1162004.1"/>
    <property type="molecule type" value="Genomic_DNA"/>
</dbReference>
<proteinExistence type="predicted"/>
<dbReference type="AlphaFoldDB" id="A0A813M8M9"/>
<comment type="caution">
    <text evidence="2">The sequence shown here is derived from an EMBL/GenBank/DDBJ whole genome shotgun (WGS) entry which is preliminary data.</text>
</comment>
<evidence type="ECO:0000313" key="2">
    <source>
        <dbReference type="EMBL" id="CAF0719121.1"/>
    </source>
</evidence>
<dbReference type="Proteomes" id="UP000663852">
    <property type="component" value="Unassembled WGS sequence"/>
</dbReference>
<keyword evidence="1" id="KW-0732">Signal</keyword>
<organism evidence="2 5">
    <name type="scientific">Adineta ricciae</name>
    <name type="common">Rotifer</name>
    <dbReference type="NCBI Taxonomy" id="249248"/>
    <lineage>
        <taxon>Eukaryota</taxon>
        <taxon>Metazoa</taxon>
        <taxon>Spiralia</taxon>
        <taxon>Gnathifera</taxon>
        <taxon>Rotifera</taxon>
        <taxon>Eurotatoria</taxon>
        <taxon>Bdelloidea</taxon>
        <taxon>Adinetida</taxon>
        <taxon>Adinetidae</taxon>
        <taxon>Adineta</taxon>
    </lineage>
</organism>
<name>A0A813M8M9_ADIRI</name>
<keyword evidence="4" id="KW-1185">Reference proteome</keyword>
<protein>
    <submittedName>
        <fullName evidence="2">Uncharacterized protein</fullName>
    </submittedName>
</protein>
<evidence type="ECO:0000313" key="5">
    <source>
        <dbReference type="Proteomes" id="UP000663852"/>
    </source>
</evidence>
<reference evidence="2" key="1">
    <citation type="submission" date="2021-02" db="EMBL/GenBank/DDBJ databases">
        <authorList>
            <person name="Nowell W R."/>
        </authorList>
    </citation>
    <scope>NUCLEOTIDE SEQUENCE</scope>
</reference>